<organism evidence="2 3">
    <name type="scientific">Pseudonocardia xishanensis</name>
    <dbReference type="NCBI Taxonomy" id="630995"/>
    <lineage>
        <taxon>Bacteria</taxon>
        <taxon>Bacillati</taxon>
        <taxon>Actinomycetota</taxon>
        <taxon>Actinomycetes</taxon>
        <taxon>Pseudonocardiales</taxon>
        <taxon>Pseudonocardiaceae</taxon>
        <taxon>Pseudonocardia</taxon>
    </lineage>
</organism>
<dbReference type="PROSITE" id="PS50943">
    <property type="entry name" value="HTH_CROC1"/>
    <property type="match status" value="1"/>
</dbReference>
<dbReference type="Proteomes" id="UP001501598">
    <property type="component" value="Unassembled WGS sequence"/>
</dbReference>
<proteinExistence type="predicted"/>
<evidence type="ECO:0000259" key="1">
    <source>
        <dbReference type="PROSITE" id="PS50943"/>
    </source>
</evidence>
<dbReference type="Gene3D" id="1.10.260.40">
    <property type="entry name" value="lambda repressor-like DNA-binding domains"/>
    <property type="match status" value="1"/>
</dbReference>
<evidence type="ECO:0000313" key="3">
    <source>
        <dbReference type="Proteomes" id="UP001501598"/>
    </source>
</evidence>
<reference evidence="3" key="1">
    <citation type="journal article" date="2019" name="Int. J. Syst. Evol. Microbiol.">
        <title>The Global Catalogue of Microorganisms (GCM) 10K type strain sequencing project: providing services to taxonomists for standard genome sequencing and annotation.</title>
        <authorList>
            <consortium name="The Broad Institute Genomics Platform"/>
            <consortium name="The Broad Institute Genome Sequencing Center for Infectious Disease"/>
            <person name="Wu L."/>
            <person name="Ma J."/>
        </authorList>
    </citation>
    <scope>NUCLEOTIDE SEQUENCE [LARGE SCALE GENOMIC DNA]</scope>
    <source>
        <strain evidence="3">JCM 17906</strain>
    </source>
</reference>
<comment type="caution">
    <text evidence="2">The sequence shown here is derived from an EMBL/GenBank/DDBJ whole genome shotgun (WGS) entry which is preliminary data.</text>
</comment>
<gene>
    <name evidence="2" type="ORF">GCM10023175_53930</name>
</gene>
<evidence type="ECO:0000313" key="2">
    <source>
        <dbReference type="EMBL" id="GAA4554868.1"/>
    </source>
</evidence>
<dbReference type="InterPro" id="IPR001387">
    <property type="entry name" value="Cro/C1-type_HTH"/>
</dbReference>
<dbReference type="SUPFAM" id="SSF47413">
    <property type="entry name" value="lambda repressor-like DNA-binding domains"/>
    <property type="match status" value="1"/>
</dbReference>
<protein>
    <recommendedName>
        <fullName evidence="1">HTH cro/C1-type domain-containing protein</fullName>
    </recommendedName>
</protein>
<keyword evidence="3" id="KW-1185">Reference proteome</keyword>
<dbReference type="InterPro" id="IPR010982">
    <property type="entry name" value="Lambda_DNA-bd_dom_sf"/>
</dbReference>
<accession>A0ABP8RYV6</accession>
<feature type="domain" description="HTH cro/C1-type" evidence="1">
    <location>
        <begin position="45"/>
        <end position="80"/>
    </location>
</feature>
<name>A0ABP8RYV6_9PSEU</name>
<sequence>MDGNTLQRTLSEKISHLFEMVRAEDGRKLTVKQAVALIREAGAEVSESHLSELRRGVKDNPTIRVLEALAGVFQVPVAYLLRDEPDVVALVDSRLELREAMRQAKVLHISHAPDAGMSSNQQIEINRFLTRLIRDDVVKPAANDRGAR</sequence>
<dbReference type="EMBL" id="BAABGT010000086">
    <property type="protein sequence ID" value="GAA4554868.1"/>
    <property type="molecule type" value="Genomic_DNA"/>
</dbReference>